<comment type="caution">
    <text evidence="1">The sequence shown here is derived from an EMBL/GenBank/DDBJ whole genome shotgun (WGS) entry which is preliminary data.</text>
</comment>
<evidence type="ECO:0000313" key="1">
    <source>
        <dbReference type="EMBL" id="GAI21955.1"/>
    </source>
</evidence>
<organism evidence="1">
    <name type="scientific">marine sediment metagenome</name>
    <dbReference type="NCBI Taxonomy" id="412755"/>
    <lineage>
        <taxon>unclassified sequences</taxon>
        <taxon>metagenomes</taxon>
        <taxon>ecological metagenomes</taxon>
    </lineage>
</organism>
<dbReference type="EMBL" id="BARV01017318">
    <property type="protein sequence ID" value="GAI21955.1"/>
    <property type="molecule type" value="Genomic_DNA"/>
</dbReference>
<dbReference type="AlphaFoldDB" id="X1N567"/>
<gene>
    <name evidence="1" type="ORF">S06H3_29544</name>
</gene>
<accession>X1N567</accession>
<reference evidence="1" key="1">
    <citation type="journal article" date="2014" name="Front. Microbiol.">
        <title>High frequency of phylogenetically diverse reductive dehalogenase-homologous genes in deep subseafloor sedimentary metagenomes.</title>
        <authorList>
            <person name="Kawai M."/>
            <person name="Futagami T."/>
            <person name="Toyoda A."/>
            <person name="Takaki Y."/>
            <person name="Nishi S."/>
            <person name="Hori S."/>
            <person name="Arai W."/>
            <person name="Tsubouchi T."/>
            <person name="Morono Y."/>
            <person name="Uchiyama I."/>
            <person name="Ito T."/>
            <person name="Fujiyama A."/>
            <person name="Inagaki F."/>
            <person name="Takami H."/>
        </authorList>
    </citation>
    <scope>NUCLEOTIDE SEQUENCE</scope>
    <source>
        <strain evidence="1">Expedition CK06-06</strain>
    </source>
</reference>
<protein>
    <submittedName>
        <fullName evidence="1">Uncharacterized protein</fullName>
    </submittedName>
</protein>
<sequence length="190" mass="21186">MKTKKYYLFLAVVTGILCIWVPAERGPWAQGPSALGQIELPLQHDEPFLIGRANPELAWIDKLHVAILPSGAEPSKDGLVWTELEAKVINKFNEAGIKLARAIAGNILNIPELRVDIDILKLEDSQQYVFRVQTLLSRAVYLAKEHEITSSSEPELILKPDVWKKDSPMRGVSVENMPAIVTGVVLRQVE</sequence>
<name>X1N567_9ZZZZ</name>
<proteinExistence type="predicted"/>
<feature type="non-terminal residue" evidence="1">
    <location>
        <position position="190"/>
    </location>
</feature>